<dbReference type="EMBL" id="BARV01000213">
    <property type="protein sequence ID" value="GAH95167.1"/>
    <property type="molecule type" value="Genomic_DNA"/>
</dbReference>
<organism evidence="2">
    <name type="scientific">marine sediment metagenome</name>
    <dbReference type="NCBI Taxonomy" id="412755"/>
    <lineage>
        <taxon>unclassified sequences</taxon>
        <taxon>metagenomes</taxon>
        <taxon>ecological metagenomes</taxon>
    </lineage>
</organism>
<feature type="coiled-coil region" evidence="1">
    <location>
        <begin position="1"/>
        <end position="45"/>
    </location>
</feature>
<dbReference type="AlphaFoldDB" id="X1JM70"/>
<protein>
    <submittedName>
        <fullName evidence="2">Uncharacterized protein</fullName>
    </submittedName>
</protein>
<evidence type="ECO:0000313" key="2">
    <source>
        <dbReference type="EMBL" id="GAH95167.1"/>
    </source>
</evidence>
<reference evidence="2" key="1">
    <citation type="journal article" date="2014" name="Front. Microbiol.">
        <title>High frequency of phylogenetically diverse reductive dehalogenase-homologous genes in deep subseafloor sedimentary metagenomes.</title>
        <authorList>
            <person name="Kawai M."/>
            <person name="Futagami T."/>
            <person name="Toyoda A."/>
            <person name="Takaki Y."/>
            <person name="Nishi S."/>
            <person name="Hori S."/>
            <person name="Arai W."/>
            <person name="Tsubouchi T."/>
            <person name="Morono Y."/>
            <person name="Uchiyama I."/>
            <person name="Ito T."/>
            <person name="Fujiyama A."/>
            <person name="Inagaki F."/>
            <person name="Takami H."/>
        </authorList>
    </citation>
    <scope>NUCLEOTIDE SEQUENCE</scope>
    <source>
        <strain evidence="2">Expedition CK06-06</strain>
    </source>
</reference>
<sequence>MESVMEDLAQDEQRAQVVQERRVVFQELRGRMDAQEAGLNSLRERVELSIAHAGNPGDPGNPGNAGDAVNAVNAVNPGNPGNPGVGGPAVSQAVPVVIVQQPGGGLAVKESDDLNELKTSVRVLEAELGFGTALSVSNREAIRTHLIENDLGFFESMPETFEERQQRMPMDGDAAFMIAQEALGRLDDGEINIWNYHEQLAWLVDATEEDMQELMLEAGSGEEEADEEEE</sequence>
<name>X1JM70_9ZZZZ</name>
<comment type="caution">
    <text evidence="2">The sequence shown here is derived from an EMBL/GenBank/DDBJ whole genome shotgun (WGS) entry which is preliminary data.</text>
</comment>
<accession>X1JM70</accession>
<proteinExistence type="predicted"/>
<gene>
    <name evidence="2" type="ORF">S06H3_00958</name>
</gene>
<keyword evidence="1" id="KW-0175">Coiled coil</keyword>
<evidence type="ECO:0000256" key="1">
    <source>
        <dbReference type="SAM" id="Coils"/>
    </source>
</evidence>